<protein>
    <submittedName>
        <fullName evidence="6">Nucleolar protein 12</fullName>
    </submittedName>
</protein>
<dbReference type="PANTHER" id="PTHR14577">
    <property type="entry name" value="NUCLEOLAR PROTEIN 12"/>
    <property type="match status" value="1"/>
</dbReference>
<name>A0A096PBX5_OSTTA</name>
<dbReference type="KEGG" id="ota:OT_ostta14g02695"/>
<feature type="compositionally biased region" description="Pro residues" evidence="5">
    <location>
        <begin position="1"/>
        <end position="11"/>
    </location>
</feature>
<dbReference type="InParanoid" id="A0A096PBX5"/>
<sequence>MPRAPPTPTPRRPTKTATTPTHKSTTRERGVATFDDATRKDWVNGFRKRKTQRRKRAAHDAETRARRERVRERATRRAAERAALGIAEDEGEDGATATRDGDAAEETTYASGASVVVAHGLADAEAEDT</sequence>
<dbReference type="Proteomes" id="UP000009170">
    <property type="component" value="Unassembled WGS sequence"/>
</dbReference>
<dbReference type="GO" id="GO:0005730">
    <property type="term" value="C:nucleolus"/>
    <property type="evidence" value="ECO:0007669"/>
    <property type="project" value="UniProtKB-SubCell"/>
</dbReference>
<reference evidence="6 7" key="2">
    <citation type="journal article" date="2014" name="BMC Genomics">
        <title>An improved genome of the model marine alga Ostreococcus tauri unfolds by assessing Illumina de novo assemblies.</title>
        <authorList>
            <person name="Blanc-Mathieu R."/>
            <person name="Verhelst B."/>
            <person name="Derelle E."/>
            <person name="Rombauts S."/>
            <person name="Bouget F.Y."/>
            <person name="Carre I."/>
            <person name="Chateau A."/>
            <person name="Eyre-Walker A."/>
            <person name="Grimsley N."/>
            <person name="Moreau H."/>
            <person name="Piegu B."/>
            <person name="Rivals E."/>
            <person name="Schackwitz W."/>
            <person name="Van de Peer Y."/>
            <person name="Piganeau G."/>
        </authorList>
    </citation>
    <scope>NUCLEOTIDE SEQUENCE [LARGE SCALE GENOMIC DNA]</scope>
    <source>
        <strain evidence="7">OTTH 0595 / CCAP 157/2 / RCC745</strain>
    </source>
</reference>
<evidence type="ECO:0000256" key="4">
    <source>
        <dbReference type="ARBA" id="ARBA00023242"/>
    </source>
</evidence>
<evidence type="ECO:0000256" key="5">
    <source>
        <dbReference type="SAM" id="MobiDB-lite"/>
    </source>
</evidence>
<evidence type="ECO:0000313" key="6">
    <source>
        <dbReference type="EMBL" id="CEG02173.1"/>
    </source>
</evidence>
<evidence type="ECO:0000256" key="3">
    <source>
        <dbReference type="ARBA" id="ARBA00023054"/>
    </source>
</evidence>
<proteinExistence type="inferred from homology"/>
<evidence type="ECO:0000313" key="7">
    <source>
        <dbReference type="Proteomes" id="UP000009170"/>
    </source>
</evidence>
<comment type="similarity">
    <text evidence="2">Belongs to the RRP17 family.</text>
</comment>
<keyword evidence="7" id="KW-1185">Reference proteome</keyword>
<dbReference type="GeneID" id="34946396"/>
<accession>A0A096PBX5</accession>
<feature type="region of interest" description="Disordered" evidence="5">
    <location>
        <begin position="48"/>
        <end position="115"/>
    </location>
</feature>
<evidence type="ECO:0000256" key="1">
    <source>
        <dbReference type="ARBA" id="ARBA00004604"/>
    </source>
</evidence>
<dbReference type="RefSeq" id="XP_022841391.1">
    <property type="nucleotide sequence ID" value="XM_022982625.1"/>
</dbReference>
<organism evidence="6 7">
    <name type="scientific">Ostreococcus tauri</name>
    <name type="common">Marine green alga</name>
    <dbReference type="NCBI Taxonomy" id="70448"/>
    <lineage>
        <taxon>Eukaryota</taxon>
        <taxon>Viridiplantae</taxon>
        <taxon>Chlorophyta</taxon>
        <taxon>Mamiellophyceae</taxon>
        <taxon>Mamiellales</taxon>
        <taxon>Bathycoccaceae</taxon>
        <taxon>Ostreococcus</taxon>
    </lineage>
</organism>
<dbReference type="AlphaFoldDB" id="A0A096PBX5"/>
<feature type="region of interest" description="Disordered" evidence="5">
    <location>
        <begin position="1"/>
        <end position="29"/>
    </location>
</feature>
<dbReference type="InterPro" id="IPR019186">
    <property type="entry name" value="Nucleolar_protein_12"/>
</dbReference>
<gene>
    <name evidence="6" type="ORF">OT_ostta14g02695</name>
</gene>
<reference evidence="7" key="1">
    <citation type="journal article" date="2006" name="Proc. Natl. Acad. Sci. U.S.A.">
        <title>Genome analysis of the smallest free-living eukaryote Ostreococcus tauri unveils many unique features.</title>
        <authorList>
            <person name="Derelle E."/>
            <person name="Ferraz C."/>
            <person name="Rombauts S."/>
            <person name="Rouze P."/>
            <person name="Worden A.Z."/>
            <person name="Robbens S."/>
            <person name="Partensky F."/>
            <person name="Degroeve S."/>
            <person name="Echeynie S."/>
            <person name="Cooke R."/>
            <person name="Saeys Y."/>
            <person name="Wuyts J."/>
            <person name="Jabbari K."/>
            <person name="Bowler C."/>
            <person name="Panaud O."/>
            <person name="Piegu B."/>
            <person name="Ball S.G."/>
            <person name="Ral J.-P."/>
            <person name="Bouget F.-Y."/>
            <person name="Piganeau G."/>
            <person name="De Baets B."/>
            <person name="Picard A."/>
            <person name="Delseny M."/>
            <person name="Demaille J."/>
            <person name="Van de Peer Y."/>
            <person name="Moreau H."/>
        </authorList>
    </citation>
    <scope>NUCLEOTIDE SEQUENCE [LARGE SCALE GENOMIC DNA]</scope>
    <source>
        <strain evidence="7">OTTH 0595 / CCAP 157/2 / RCC745</strain>
    </source>
</reference>
<evidence type="ECO:0000256" key="2">
    <source>
        <dbReference type="ARBA" id="ARBA00007175"/>
    </source>
</evidence>
<dbReference type="STRING" id="70448.A0A096PBX5"/>
<comment type="subcellular location">
    <subcellularLocation>
        <location evidence="1">Nucleus</location>
        <location evidence="1">Nucleolus</location>
    </subcellularLocation>
</comment>
<dbReference type="GO" id="GO:0019843">
    <property type="term" value="F:rRNA binding"/>
    <property type="evidence" value="ECO:0007669"/>
    <property type="project" value="TreeGrafter"/>
</dbReference>
<keyword evidence="4" id="KW-0539">Nucleus</keyword>
<dbReference type="PANTHER" id="PTHR14577:SF0">
    <property type="entry name" value="NUCLEOLAR PROTEIN 12"/>
    <property type="match status" value="1"/>
</dbReference>
<keyword evidence="3" id="KW-0175">Coiled coil</keyword>
<dbReference type="Pfam" id="PF09805">
    <property type="entry name" value="Nop25"/>
    <property type="match status" value="1"/>
</dbReference>
<feature type="compositionally biased region" description="Basic and acidic residues" evidence="5">
    <location>
        <begin position="58"/>
        <end position="80"/>
    </location>
</feature>
<dbReference type="EMBL" id="CAID01000014">
    <property type="protein sequence ID" value="CEG02173.1"/>
    <property type="molecule type" value="Genomic_DNA"/>
</dbReference>
<comment type="caution">
    <text evidence="6">The sequence shown here is derived from an EMBL/GenBank/DDBJ whole genome shotgun (WGS) entry which is preliminary data.</text>
</comment>
<feature type="compositionally biased region" description="Basic residues" evidence="5">
    <location>
        <begin position="48"/>
        <end position="57"/>
    </location>
</feature>